<feature type="region of interest" description="Disordered" evidence="2">
    <location>
        <begin position="1"/>
        <end position="28"/>
    </location>
</feature>
<evidence type="ECO:0000256" key="1">
    <source>
        <dbReference type="RuleBase" id="RU364107"/>
    </source>
</evidence>
<feature type="compositionally biased region" description="Low complexity" evidence="2">
    <location>
        <begin position="154"/>
        <end position="164"/>
    </location>
</feature>
<dbReference type="FunFam" id="1.25.10.10:FF:000494">
    <property type="entry name" value="Sister chromatid cohesion protein"/>
    <property type="match status" value="1"/>
</dbReference>
<dbReference type="Proteomes" id="UP001172155">
    <property type="component" value="Unassembled WGS sequence"/>
</dbReference>
<feature type="domain" description="Sister chromatid cohesion C-terminal" evidence="3">
    <location>
        <begin position="1489"/>
        <end position="1681"/>
    </location>
</feature>
<feature type="region of interest" description="Disordered" evidence="2">
    <location>
        <begin position="671"/>
        <end position="696"/>
    </location>
</feature>
<feature type="region of interest" description="Disordered" evidence="2">
    <location>
        <begin position="1763"/>
        <end position="1786"/>
    </location>
</feature>
<feature type="compositionally biased region" description="Basic and acidic residues" evidence="2">
    <location>
        <begin position="1763"/>
        <end position="1775"/>
    </location>
</feature>
<comment type="subcellular location">
    <subcellularLocation>
        <location evidence="1">Nucleus</location>
    </subcellularLocation>
</comment>
<evidence type="ECO:0000313" key="5">
    <source>
        <dbReference type="Proteomes" id="UP001172155"/>
    </source>
</evidence>
<feature type="region of interest" description="Disordered" evidence="2">
    <location>
        <begin position="230"/>
        <end position="306"/>
    </location>
</feature>
<keyword evidence="1" id="KW-0131">Cell cycle</keyword>
<dbReference type="Pfam" id="PF12830">
    <property type="entry name" value="Nipped-B_C"/>
    <property type="match status" value="1"/>
</dbReference>
<reference evidence="4" key="1">
    <citation type="submission" date="2023-06" db="EMBL/GenBank/DDBJ databases">
        <title>Genome-scale phylogeny and comparative genomics of the fungal order Sordariales.</title>
        <authorList>
            <consortium name="Lawrence Berkeley National Laboratory"/>
            <person name="Hensen N."/>
            <person name="Bonometti L."/>
            <person name="Westerberg I."/>
            <person name="Brannstrom I.O."/>
            <person name="Guillou S."/>
            <person name="Cros-Aarteil S."/>
            <person name="Calhoun S."/>
            <person name="Haridas S."/>
            <person name="Kuo A."/>
            <person name="Mondo S."/>
            <person name="Pangilinan J."/>
            <person name="Riley R."/>
            <person name="LaButti K."/>
            <person name="Andreopoulos B."/>
            <person name="Lipzen A."/>
            <person name="Chen C."/>
            <person name="Yanf M."/>
            <person name="Daum C."/>
            <person name="Ng V."/>
            <person name="Clum A."/>
            <person name="Steindorff A."/>
            <person name="Ohm R."/>
            <person name="Martin F."/>
            <person name="Silar P."/>
            <person name="Natvig D."/>
            <person name="Lalanne C."/>
            <person name="Gautier V."/>
            <person name="Ament-velasquez S.L."/>
            <person name="Kruys A."/>
            <person name="Hutchinson M.I."/>
            <person name="Powell A.J."/>
            <person name="Barry K."/>
            <person name="Miller A.N."/>
            <person name="Grigoriev I.V."/>
            <person name="Debuchy R."/>
            <person name="Gladieux P."/>
            <person name="Thoren M.H."/>
            <person name="Johannesson H."/>
        </authorList>
    </citation>
    <scope>NUCLEOTIDE SEQUENCE</scope>
    <source>
        <strain evidence="4">SMH3187-1</strain>
    </source>
</reference>
<feature type="compositionally biased region" description="Basic residues" evidence="2">
    <location>
        <begin position="1866"/>
        <end position="1885"/>
    </location>
</feature>
<dbReference type="InterPro" id="IPR011989">
    <property type="entry name" value="ARM-like"/>
</dbReference>
<dbReference type="GO" id="GO:0090694">
    <property type="term" value="C:Scc2-Scc4 cohesin loading complex"/>
    <property type="evidence" value="ECO:0007669"/>
    <property type="project" value="TreeGrafter"/>
</dbReference>
<evidence type="ECO:0000313" key="4">
    <source>
        <dbReference type="EMBL" id="KAK0751058.1"/>
    </source>
</evidence>
<dbReference type="GO" id="GO:0061775">
    <property type="term" value="F:cohesin loader activity"/>
    <property type="evidence" value="ECO:0007669"/>
    <property type="project" value="InterPro"/>
</dbReference>
<dbReference type="PANTHER" id="PTHR21704">
    <property type="entry name" value="NIPPED-B-LIKE PROTEIN DELANGIN SCC2-RELATED"/>
    <property type="match status" value="1"/>
</dbReference>
<proteinExistence type="inferred from homology"/>
<feature type="compositionally biased region" description="Low complexity" evidence="2">
    <location>
        <begin position="1"/>
        <end position="13"/>
    </location>
</feature>
<feature type="compositionally biased region" description="Acidic residues" evidence="2">
    <location>
        <begin position="1891"/>
        <end position="1901"/>
    </location>
</feature>
<dbReference type="GO" id="GO:0034087">
    <property type="term" value="P:establishment of mitotic sister chromatid cohesion"/>
    <property type="evidence" value="ECO:0007669"/>
    <property type="project" value="TreeGrafter"/>
</dbReference>
<dbReference type="Gene3D" id="1.25.10.10">
    <property type="entry name" value="Leucine-rich Repeat Variant"/>
    <property type="match status" value="1"/>
</dbReference>
<gene>
    <name evidence="4" type="ORF">B0T18DRAFT_318039</name>
</gene>
<sequence length="1901" mass="208763">MANPGPAAHNGPPGRDRPSGAYADPSPAFSRPFLLQEALPYSPFTSIIPFDSSVLPAPSIGSASPAPALSDLIPSQEFESLNEDARSSVSLPKHLQQTMSQVHHLIERANITEFKFKTGPRTSKASSDQSSLASGLQPFSRLVYDQTAIEFRYPTPDTPNIDPPNGHDASSAMPKQPKLAPAAPKRPEQPKHSSSTPKNKQAHAQNATRFEIVLPTKSQLTQAASLVKPAAAPAVSSREVSSAPPQVLKAREVTPKTSTPVPIKSSTPGPALAPGPALTPAPMKPPTPTQATSKRSTSQQALSSSQRAAIAIELPSATALNKNEFLVVSDEPDEPVNLSSRKQTIDDLDGDDVYGESLGLRQRADAAFHELKVFIQHIFQAENHAGNSQSHNDTIIFALDGEMTLSAAAQTKAQTLISKTISLGCFKKVPVDDLLRVLRLSEGALKLVESQEIKIEESWGPADVDNWLQQLPLLETSIRAARTSLRIMCGGREDKQLYPEDMIEQCLNLFKRVTDGVVIPVAETRASGNSAELFKALSSSKKKITALLNDCQKLFSLMALLISKVDTSETVTNTLEFTASRLIFIETAHAEKDSVIDTQKFDGLRLVAMDMLCQIFLQNPGQRQGIFNEILTSLEKLPLGKRARTFKLIDGSSIQPVSALIMRLVQTSAGKVDDKKGNGRARALLDDDDDDEEEDKAMDVDGVAVTFTIRDEDYAAYQHSTAIQELGAVAPPLMDTARRNASFVINFIVNRALNSTKSGDTPYRNLLDLFVEDFTSCLDNPDWPASELLLRLLMGYMVKLLDGEKSGVTARNMALELLGIMGAAISKLRGQVRKMANALDTRDVDGLGAYLTDLAASALEQRSRAEQMVAWVGPYRATLEFLESRFSEDPHLASAISFIVCDWGTKLCTTYDACDEGDDDIAAERDQEFGRTAYRLREMIQDRRWLSKAYSFKEVSANHAKLAWAITALRSQLCENFNNILNILLNSMSSDQPTVRSRSLKSVNQVLDTDSSILDGESVVVGMILRCSSDPSTQVRDSALGLIGKCIGLRPLLEDKMTATVLERFNDAGHGVRKRAMKLAKDIYLRNNNRIVRSAIASQLLHRVIDPEESVRDLARLMIEEIWFSPFQNGENSAASKTSLADHVALMVHTVKKGTVAGVLDKVLQTLLAPASKTAGAILEVCTKLVAGMFELVDNADSEDPSAPSGRDALQVLVIFTRADASLVTFEQLCLLKPYISTLTANDSELAVSRAVVNIYRRVLPQLSSAHKQFLLDIQTELLPTVSKATRTLLDDIFACLWITSSLTDSLPKLARLGVSSLLGIQKLKAKSRTEPLSEQNIRQFDRYSLIVGMIGKHIQLDSEMEAFKEKFPKYNGDSVSRLLVDTVVPFVAETFPPEIRKAALDSVGLVCQSWPRNYANANVYTTFQIVFDKQMPKLEEKILLSIKEFLLAEEKRSEQDPDAAHAAPANGIKAEKKRELTVIGGTSYDDVASAMTQRFLKEVIRIATSTQGDHAFLALEVLSSISRQGLTHPRETGTTFITLMTSSNPKISELAFVGHQALHAKHETVLEREYVPALQNVFSYQRDVVKDPRGAIRDQRGTGADPFIPKLHLLMEVLKISKAKFRQRFFEKLCSQVDFELPKLDMAEEVPHHVQYSQFIIENVAYVDYLTVGDLHMTVAALEKLVSSTGASVAQVIESEVFAMRMDALDSNPAVNAEGGAQPRNEGHKVSTARLRQLSAASMVLLMTWAARTHLRRLYNMGTSRKDNKVKAQAKDLSKAPVKSQGASGEKVWEEMTAISTGLTSTERMMETCKAFVELMNVDNEFLVQDDDEMNGEDAATPSDDEDEGGEQATGRGRKRKAMGATPGGRKKRPRSSSQLRKRGRPRKQSAENLDAEGELDDWV</sequence>
<dbReference type="InterPro" id="IPR033031">
    <property type="entry name" value="Scc2/Nipped-B"/>
</dbReference>
<dbReference type="GO" id="GO:1990414">
    <property type="term" value="P:replication-born double-strand break repair via sister chromatid exchange"/>
    <property type="evidence" value="ECO:0007669"/>
    <property type="project" value="TreeGrafter"/>
</dbReference>
<dbReference type="GO" id="GO:0071169">
    <property type="term" value="P:establishment of protein localization to chromatin"/>
    <property type="evidence" value="ECO:0007669"/>
    <property type="project" value="TreeGrafter"/>
</dbReference>
<dbReference type="CDD" id="cd23958">
    <property type="entry name" value="SCC2"/>
    <property type="match status" value="1"/>
</dbReference>
<dbReference type="Pfam" id="PF20168">
    <property type="entry name" value="PDS5"/>
    <property type="match status" value="1"/>
</dbReference>
<dbReference type="GO" id="GO:0010468">
    <property type="term" value="P:regulation of gene expression"/>
    <property type="evidence" value="ECO:0007669"/>
    <property type="project" value="InterPro"/>
</dbReference>
<feature type="compositionally biased region" description="Pro residues" evidence="2">
    <location>
        <begin position="271"/>
        <end position="288"/>
    </location>
</feature>
<keyword evidence="1" id="KW-0677">Repeat</keyword>
<accession>A0AA40F4D5</accession>
<organism evidence="4 5">
    <name type="scientific">Schizothecium vesticola</name>
    <dbReference type="NCBI Taxonomy" id="314040"/>
    <lineage>
        <taxon>Eukaryota</taxon>
        <taxon>Fungi</taxon>
        <taxon>Dikarya</taxon>
        <taxon>Ascomycota</taxon>
        <taxon>Pezizomycotina</taxon>
        <taxon>Sordariomycetes</taxon>
        <taxon>Sordariomycetidae</taxon>
        <taxon>Sordariales</taxon>
        <taxon>Schizotheciaceae</taxon>
        <taxon>Schizothecium</taxon>
    </lineage>
</organism>
<dbReference type="InterPro" id="IPR016024">
    <property type="entry name" value="ARM-type_fold"/>
</dbReference>
<feature type="compositionally biased region" description="Low complexity" evidence="2">
    <location>
        <begin position="293"/>
        <end position="306"/>
    </location>
</feature>
<evidence type="ECO:0000259" key="3">
    <source>
        <dbReference type="Pfam" id="PF12830"/>
    </source>
</evidence>
<dbReference type="GO" id="GO:0003682">
    <property type="term" value="F:chromatin binding"/>
    <property type="evidence" value="ECO:0007669"/>
    <property type="project" value="TreeGrafter"/>
</dbReference>
<comment type="similarity">
    <text evidence="1">Belongs to the SCC2/Nipped-B family.</text>
</comment>
<name>A0AA40F4D5_9PEZI</name>
<feature type="compositionally biased region" description="Polar residues" evidence="2">
    <location>
        <begin position="192"/>
        <end position="205"/>
    </location>
</feature>
<dbReference type="EMBL" id="JAUKUD010000002">
    <property type="protein sequence ID" value="KAK0751058.1"/>
    <property type="molecule type" value="Genomic_DNA"/>
</dbReference>
<dbReference type="PANTHER" id="PTHR21704:SF18">
    <property type="entry name" value="NIPPED-B-LIKE PROTEIN"/>
    <property type="match status" value="1"/>
</dbReference>
<keyword evidence="5" id="KW-1185">Reference proteome</keyword>
<feature type="compositionally biased region" description="Acidic residues" evidence="2">
    <location>
        <begin position="686"/>
        <end position="696"/>
    </location>
</feature>
<dbReference type="SUPFAM" id="SSF48371">
    <property type="entry name" value="ARM repeat"/>
    <property type="match status" value="1"/>
</dbReference>
<keyword evidence="1" id="KW-0539">Nucleus</keyword>
<comment type="caution">
    <text evidence="4">The sequence shown here is derived from an EMBL/GenBank/DDBJ whole genome shotgun (WGS) entry which is preliminary data.</text>
</comment>
<feature type="compositionally biased region" description="Polar residues" evidence="2">
    <location>
        <begin position="255"/>
        <end position="266"/>
    </location>
</feature>
<dbReference type="GO" id="GO:0140588">
    <property type="term" value="P:chromatin looping"/>
    <property type="evidence" value="ECO:0007669"/>
    <property type="project" value="InterPro"/>
</dbReference>
<dbReference type="InterPro" id="IPR024986">
    <property type="entry name" value="Nipped-B_C"/>
</dbReference>
<protein>
    <recommendedName>
        <fullName evidence="1">Sister chromatid cohesion protein</fullName>
    </recommendedName>
</protein>
<feature type="region of interest" description="Disordered" evidence="2">
    <location>
        <begin position="1829"/>
        <end position="1901"/>
    </location>
</feature>
<evidence type="ECO:0000256" key="2">
    <source>
        <dbReference type="SAM" id="MobiDB-lite"/>
    </source>
</evidence>
<feature type="region of interest" description="Disordered" evidence="2">
    <location>
        <begin position="153"/>
        <end position="205"/>
    </location>
</feature>
<feature type="compositionally biased region" description="Low complexity" evidence="2">
    <location>
        <begin position="174"/>
        <end position="183"/>
    </location>
</feature>